<dbReference type="GO" id="GO:0008312">
    <property type="term" value="F:7S RNA binding"/>
    <property type="evidence" value="ECO:0007669"/>
    <property type="project" value="InterPro"/>
</dbReference>
<dbReference type="GO" id="GO:0005730">
    <property type="term" value="C:nucleolus"/>
    <property type="evidence" value="ECO:0007669"/>
    <property type="project" value="UniProtKB-SubCell"/>
</dbReference>
<keyword evidence="15" id="KW-0732">Signal</keyword>
<evidence type="ECO:0000256" key="14">
    <source>
        <dbReference type="SAM" id="Phobius"/>
    </source>
</evidence>
<proteinExistence type="inferred from homology"/>
<name>A0A6A4WX13_AMPAM</name>
<comment type="subcellular location">
    <subcellularLocation>
        <location evidence="2">Cytoplasm</location>
    </subcellularLocation>
    <subcellularLocation>
        <location evidence="1">Endoplasmic reticulum</location>
    </subcellularLocation>
    <subcellularLocation>
        <location evidence="3">Nucleus</location>
        <location evidence="3">Nucleolus</location>
    </subcellularLocation>
</comment>
<gene>
    <name evidence="16" type="primary">SRP68_2</name>
    <name evidence="16" type="ORF">FJT64_017581</name>
</gene>
<evidence type="ECO:0000256" key="15">
    <source>
        <dbReference type="SAM" id="SignalP"/>
    </source>
</evidence>
<sequence>MAGCQVASLLLLTASCLALIGCAYQLFYTSAEPLLTAGLLLSALNVAQQLLLVVAVARTSCRLLLVWSWAAGAQLVAAPAALLVWALWRCAAGGALLRMATRAAAALPAAVVLAGAALMVRRLRAQLQREAGELQRDRAAEDREQNSRVVLKVIKEAQAKHGLRHGDYQRYRSYCSRRIRRLRKYLHFVQGNKKNFRRKDVTEDVLKDEKYLYIPLMTVERAWSYAMQLKQEANTEHRKKYHLASRLRKAAQQVELFQKLTDESARCDARTKLEVQAYAADIRGTLAFELRRWNEAIEHYTQARTIYEKLASALNEEEAAVYKTRAEELVPSLRFCAYSVGDKAAGEDIMKMRPGHNDMLDTLIAETRARQAEALSEVTWRGRTVGVQHEKVRSFLLSVQEFESAVQQAEDKLDLYETQLMDCKDAVNVVKEELRQDPAYKQYQPGGDAPVGPMHYLLTYLSFIRLNTTVQRNLIIIENTEARRKEKAKGVDGRRARIQDVIRLYEIILQNLQEIPQLAGLEGDLEMRSSVQAQISAYKGFRCFYVAETYAGHEKWPEALALYSRVENYCQNSLQSELEPDLKSRVERLLTEVEGRKYAVHARSILATEDLVERTQQLNVSDLKPQLSAPALGAAVSCSSSSSSFDVVEQIQRPPLVNKPLSDRLDEYVDAPEAADRICQMPPAMQPVPCKPLFFDLALNHLQFPDVSGEMGARAAAAAAPAAAGQKGAQAAAQPGGLTGFVKGLWGWGGK</sequence>
<dbReference type="GO" id="GO:0005786">
    <property type="term" value="C:signal recognition particle, endoplasmic reticulum targeting"/>
    <property type="evidence" value="ECO:0007669"/>
    <property type="project" value="UniProtKB-KW"/>
</dbReference>
<dbReference type="PANTHER" id="PTHR12860:SF0">
    <property type="entry name" value="SIGNAL RECOGNITION PARTICLE SUBUNIT SRP68"/>
    <property type="match status" value="1"/>
</dbReference>
<dbReference type="InterPro" id="IPR026258">
    <property type="entry name" value="SRP68"/>
</dbReference>
<keyword evidence="8" id="KW-0733">Signal recognition particle</keyword>
<keyword evidence="14" id="KW-0472">Membrane</keyword>
<evidence type="ECO:0000256" key="4">
    <source>
        <dbReference type="ARBA" id="ARBA00009352"/>
    </source>
</evidence>
<dbReference type="AlphaFoldDB" id="A0A6A4WX13"/>
<evidence type="ECO:0000256" key="3">
    <source>
        <dbReference type="ARBA" id="ARBA00004604"/>
    </source>
</evidence>
<dbReference type="OrthoDB" id="10255118at2759"/>
<reference evidence="16 17" key="1">
    <citation type="submission" date="2019-07" db="EMBL/GenBank/DDBJ databases">
        <title>Draft genome assembly of a fouling barnacle, Amphibalanus amphitrite (Darwin, 1854): The first reference genome for Thecostraca.</title>
        <authorList>
            <person name="Kim W."/>
        </authorList>
    </citation>
    <scope>NUCLEOTIDE SEQUENCE [LARGE SCALE GENOMIC DNA]</scope>
    <source>
        <strain evidence="16">SNU_AA5</strain>
        <tissue evidence="16">Soma without cirri and trophi</tissue>
    </source>
</reference>
<evidence type="ECO:0000256" key="7">
    <source>
        <dbReference type="ARBA" id="ARBA00022884"/>
    </source>
</evidence>
<evidence type="ECO:0000256" key="11">
    <source>
        <dbReference type="ARBA" id="ARBA00029498"/>
    </source>
</evidence>
<dbReference type="Proteomes" id="UP000440578">
    <property type="component" value="Unassembled WGS sequence"/>
</dbReference>
<keyword evidence="6" id="KW-0256">Endoplasmic reticulum</keyword>
<keyword evidence="17" id="KW-1185">Reference proteome</keyword>
<comment type="caution">
    <text evidence="16">The sequence shown here is derived from an EMBL/GenBank/DDBJ whole genome shotgun (WGS) entry which is preliminary data.</text>
</comment>
<dbReference type="CDD" id="cd15481">
    <property type="entry name" value="SRP68-RBD"/>
    <property type="match status" value="1"/>
</dbReference>
<evidence type="ECO:0000256" key="6">
    <source>
        <dbReference type="ARBA" id="ARBA00022824"/>
    </source>
</evidence>
<evidence type="ECO:0000256" key="9">
    <source>
        <dbReference type="ARBA" id="ARBA00023242"/>
    </source>
</evidence>
<keyword evidence="5" id="KW-0963">Cytoplasm</keyword>
<evidence type="ECO:0000313" key="17">
    <source>
        <dbReference type="Proteomes" id="UP000440578"/>
    </source>
</evidence>
<evidence type="ECO:0000256" key="10">
    <source>
        <dbReference type="ARBA" id="ARBA00023274"/>
    </source>
</evidence>
<evidence type="ECO:0000256" key="5">
    <source>
        <dbReference type="ARBA" id="ARBA00022490"/>
    </source>
</evidence>
<dbReference type="InterPro" id="IPR038253">
    <property type="entry name" value="SRP68_N_sf"/>
</dbReference>
<dbReference type="Pfam" id="PF16969">
    <property type="entry name" value="SRP68"/>
    <property type="match status" value="1"/>
</dbReference>
<evidence type="ECO:0000256" key="12">
    <source>
        <dbReference type="ARBA" id="ARBA00083741"/>
    </source>
</evidence>
<comment type="similarity">
    <text evidence="4">Belongs to the SRP68 family.</text>
</comment>
<feature type="coiled-coil region" evidence="13">
    <location>
        <begin position="399"/>
        <end position="426"/>
    </location>
</feature>
<protein>
    <recommendedName>
        <fullName evidence="11">Signal recognition particle subunit SRP68</fullName>
    </recommendedName>
    <alternativeName>
        <fullName evidence="12">Signal recognition particle 68 kDa protein</fullName>
    </alternativeName>
</protein>
<dbReference type="GO" id="GO:0005047">
    <property type="term" value="F:signal recognition particle binding"/>
    <property type="evidence" value="ECO:0007669"/>
    <property type="project" value="InterPro"/>
</dbReference>
<evidence type="ECO:0000256" key="8">
    <source>
        <dbReference type="ARBA" id="ARBA00023135"/>
    </source>
</evidence>
<evidence type="ECO:0000313" key="16">
    <source>
        <dbReference type="EMBL" id="KAF0311637.1"/>
    </source>
</evidence>
<dbReference type="FunFam" id="1.10.3450.40:FF:000001">
    <property type="entry name" value="Signal recognition particle subunit SRP68"/>
    <property type="match status" value="1"/>
</dbReference>
<dbReference type="GO" id="GO:0005783">
    <property type="term" value="C:endoplasmic reticulum"/>
    <property type="evidence" value="ECO:0007669"/>
    <property type="project" value="UniProtKB-SubCell"/>
</dbReference>
<evidence type="ECO:0000256" key="2">
    <source>
        <dbReference type="ARBA" id="ARBA00004496"/>
    </source>
</evidence>
<keyword evidence="14" id="KW-1133">Transmembrane helix</keyword>
<feature type="transmembrane region" description="Helical" evidence="14">
    <location>
        <begin position="34"/>
        <end position="57"/>
    </location>
</feature>
<feature type="signal peptide" evidence="15">
    <location>
        <begin position="1"/>
        <end position="18"/>
    </location>
</feature>
<accession>A0A6A4WX13</accession>
<keyword evidence="13" id="KW-0175">Coiled coil</keyword>
<evidence type="ECO:0000256" key="1">
    <source>
        <dbReference type="ARBA" id="ARBA00004240"/>
    </source>
</evidence>
<feature type="chain" id="PRO_5025503852" description="Signal recognition particle subunit SRP68" evidence="15">
    <location>
        <begin position="19"/>
        <end position="751"/>
    </location>
</feature>
<dbReference type="GO" id="GO:0030942">
    <property type="term" value="F:endoplasmic reticulum signal peptide binding"/>
    <property type="evidence" value="ECO:0007669"/>
    <property type="project" value="InterPro"/>
</dbReference>
<organism evidence="16 17">
    <name type="scientific">Amphibalanus amphitrite</name>
    <name type="common">Striped barnacle</name>
    <name type="synonym">Balanus amphitrite</name>
    <dbReference type="NCBI Taxonomy" id="1232801"/>
    <lineage>
        <taxon>Eukaryota</taxon>
        <taxon>Metazoa</taxon>
        <taxon>Ecdysozoa</taxon>
        <taxon>Arthropoda</taxon>
        <taxon>Crustacea</taxon>
        <taxon>Multicrustacea</taxon>
        <taxon>Cirripedia</taxon>
        <taxon>Thoracica</taxon>
        <taxon>Thoracicalcarea</taxon>
        <taxon>Balanomorpha</taxon>
        <taxon>Balanoidea</taxon>
        <taxon>Balanidae</taxon>
        <taxon>Amphibalaninae</taxon>
        <taxon>Amphibalanus</taxon>
    </lineage>
</organism>
<dbReference type="EMBL" id="VIIS01000224">
    <property type="protein sequence ID" value="KAF0311637.1"/>
    <property type="molecule type" value="Genomic_DNA"/>
</dbReference>
<dbReference type="GO" id="GO:0005829">
    <property type="term" value="C:cytosol"/>
    <property type="evidence" value="ECO:0007669"/>
    <property type="project" value="UniProtKB-ARBA"/>
</dbReference>
<keyword evidence="9" id="KW-0539">Nucleus</keyword>
<dbReference type="GO" id="GO:0006614">
    <property type="term" value="P:SRP-dependent cotranslational protein targeting to membrane"/>
    <property type="evidence" value="ECO:0007669"/>
    <property type="project" value="InterPro"/>
</dbReference>
<dbReference type="InterPro" id="IPR034652">
    <property type="entry name" value="SRP68-RBD"/>
</dbReference>
<keyword evidence="14" id="KW-0812">Transmembrane</keyword>
<dbReference type="PANTHER" id="PTHR12860">
    <property type="entry name" value="SIGNAL RECOGNITION PARTICLE 68 KDA PROTEIN"/>
    <property type="match status" value="1"/>
</dbReference>
<feature type="transmembrane region" description="Helical" evidence="14">
    <location>
        <begin position="64"/>
        <end position="88"/>
    </location>
</feature>
<evidence type="ECO:0000256" key="13">
    <source>
        <dbReference type="SAM" id="Coils"/>
    </source>
</evidence>
<keyword evidence="7" id="KW-0694">RNA-binding</keyword>
<keyword evidence="10" id="KW-0687">Ribonucleoprotein</keyword>
<dbReference type="Gene3D" id="1.10.3450.40">
    <property type="entry name" value="Signal recognition particle, SRP68 subunit, RNA-binding domain"/>
    <property type="match status" value="1"/>
</dbReference>